<proteinExistence type="predicted"/>
<gene>
    <name evidence="1" type="ORF">EANT1437_LOCUS9919</name>
</gene>
<dbReference type="AlphaFoldDB" id="A0A7S2WEI2"/>
<evidence type="ECO:0000313" key="1">
    <source>
        <dbReference type="EMBL" id="CAD9681928.1"/>
    </source>
</evidence>
<dbReference type="EMBL" id="HBHI01019345">
    <property type="protein sequence ID" value="CAD9681928.1"/>
    <property type="molecule type" value="Transcribed_RNA"/>
</dbReference>
<organism evidence="1">
    <name type="scientific">Eucampia antarctica</name>
    <dbReference type="NCBI Taxonomy" id="49252"/>
    <lineage>
        <taxon>Eukaryota</taxon>
        <taxon>Sar</taxon>
        <taxon>Stramenopiles</taxon>
        <taxon>Ochrophyta</taxon>
        <taxon>Bacillariophyta</taxon>
        <taxon>Mediophyceae</taxon>
        <taxon>Biddulphiophycidae</taxon>
        <taxon>Hemiaulales</taxon>
        <taxon>Hemiaulaceae</taxon>
        <taxon>Eucampia</taxon>
    </lineage>
</organism>
<reference evidence="1" key="1">
    <citation type="submission" date="2021-01" db="EMBL/GenBank/DDBJ databases">
        <authorList>
            <person name="Corre E."/>
            <person name="Pelletier E."/>
            <person name="Niang G."/>
            <person name="Scheremetjew M."/>
            <person name="Finn R."/>
            <person name="Kale V."/>
            <person name="Holt S."/>
            <person name="Cochrane G."/>
            <person name="Meng A."/>
            <person name="Brown T."/>
            <person name="Cohen L."/>
        </authorList>
    </citation>
    <scope>NUCLEOTIDE SEQUENCE</scope>
    <source>
        <strain evidence="1">CCMP1452</strain>
    </source>
</reference>
<name>A0A7S2WEI2_9STRA</name>
<protein>
    <recommendedName>
        <fullName evidence="2">Sulfotransferase family protein</fullName>
    </recommendedName>
</protein>
<evidence type="ECO:0008006" key="2">
    <source>
        <dbReference type="Google" id="ProtNLM"/>
    </source>
</evidence>
<sequence>MDQYAFYSFVRHPMERFLAGFHQIEIFWRMNWIAGKIDKLGLLWWNTSCILSSEYEELDSHHPCTGSEPKSDVITRLGRLNSFLDDIESVGYFDQHIIPITYQLSVSPLITELSEKAQPQFFDIESMDDVSDTLATVTGYTMQKKDEYRKMVRTKDQDDKMTWIIFWSELTELATSGQGLKNAINREAKSAQNAIEKMCYLYENDVKCLPYDIPECKNIGIRSQ</sequence>
<accession>A0A7S2WEI2</accession>